<sequence length="177" mass="19827">MTLQSFKKLTEEIGEEILTKPVFDLLFDSDYSNDGTSQSVVRYRLALQAYLPSEPSEISRTGLENRLYTSHGVKSDQVNQIGVIGGELFSRLMVSAAKKELNNFYISTCNGKCYSQGSSVLVKEYQGINPGTRALCIDAPHVATCLNLQDTPPALRETYSRKFLASFFKMIKKYSEQ</sequence>
<name>A0ABW4WZG5_9BACT</name>
<accession>A0ABW4WZG5</accession>
<gene>
    <name evidence="1" type="ORF">ACFSKU_14620</name>
</gene>
<comment type="caution">
    <text evidence="1">The sequence shown here is derived from an EMBL/GenBank/DDBJ whole genome shotgun (WGS) entry which is preliminary data.</text>
</comment>
<protein>
    <submittedName>
        <fullName evidence="1">Uncharacterized protein</fullName>
    </submittedName>
</protein>
<evidence type="ECO:0000313" key="1">
    <source>
        <dbReference type="EMBL" id="MFD2068124.1"/>
    </source>
</evidence>
<proteinExistence type="predicted"/>
<dbReference type="EMBL" id="JBHUHV010000043">
    <property type="protein sequence ID" value="MFD2068124.1"/>
    <property type="molecule type" value="Genomic_DNA"/>
</dbReference>
<reference evidence="2" key="1">
    <citation type="journal article" date="2019" name="Int. J. Syst. Evol. Microbiol.">
        <title>The Global Catalogue of Microorganisms (GCM) 10K type strain sequencing project: providing services to taxonomists for standard genome sequencing and annotation.</title>
        <authorList>
            <consortium name="The Broad Institute Genomics Platform"/>
            <consortium name="The Broad Institute Genome Sequencing Center for Infectious Disease"/>
            <person name="Wu L."/>
            <person name="Ma J."/>
        </authorList>
    </citation>
    <scope>NUCLEOTIDE SEQUENCE [LARGE SCALE GENOMIC DNA]</scope>
    <source>
        <strain evidence="2">JCM 16545</strain>
    </source>
</reference>
<keyword evidence="2" id="KW-1185">Reference proteome</keyword>
<dbReference type="Proteomes" id="UP001597369">
    <property type="component" value="Unassembled WGS sequence"/>
</dbReference>
<dbReference type="RefSeq" id="WP_377470166.1">
    <property type="nucleotide sequence ID" value="NZ_JBHUHV010000043.1"/>
</dbReference>
<organism evidence="1 2">
    <name type="scientific">Pontibacter silvestris</name>
    <dbReference type="NCBI Taxonomy" id="2305183"/>
    <lineage>
        <taxon>Bacteria</taxon>
        <taxon>Pseudomonadati</taxon>
        <taxon>Bacteroidota</taxon>
        <taxon>Cytophagia</taxon>
        <taxon>Cytophagales</taxon>
        <taxon>Hymenobacteraceae</taxon>
        <taxon>Pontibacter</taxon>
    </lineage>
</organism>
<evidence type="ECO:0000313" key="2">
    <source>
        <dbReference type="Proteomes" id="UP001597369"/>
    </source>
</evidence>